<proteinExistence type="predicted"/>
<keyword evidence="2" id="KW-1185">Reference proteome</keyword>
<dbReference type="AlphaFoldDB" id="A0A1M7TZ63"/>
<gene>
    <name evidence="1" type="ORF">SAMN05443668_107434</name>
</gene>
<name>A0A1M7TZ63_9ACTN</name>
<dbReference type="EMBL" id="FRCS01000007">
    <property type="protein sequence ID" value="SHN76009.1"/>
    <property type="molecule type" value="Genomic_DNA"/>
</dbReference>
<organism evidence="1 2">
    <name type="scientific">Cryptosporangium aurantiacum</name>
    <dbReference type="NCBI Taxonomy" id="134849"/>
    <lineage>
        <taxon>Bacteria</taxon>
        <taxon>Bacillati</taxon>
        <taxon>Actinomycetota</taxon>
        <taxon>Actinomycetes</taxon>
        <taxon>Cryptosporangiales</taxon>
        <taxon>Cryptosporangiaceae</taxon>
        <taxon>Cryptosporangium</taxon>
    </lineage>
</organism>
<protein>
    <submittedName>
        <fullName evidence="1">Uncharacterized protein</fullName>
    </submittedName>
</protein>
<sequence>MPPCETARHVRYTYGVAASRELTVDDRNAWERELGDALALLLGRPLAEYPVTSEYAFYAWNDEISVLALEDHLSADVDLEAIARGDSIDGDSIDGDGDPVGDNHFSWDVWPVDHARSVWLIDQSTVSDDGPLGGDLGAALAAASTRHDSEYAVSGADLARVLLAHQEQADEVDSDELIGSVQWLARIRTDGTLLGAMRAATWTFGGRDELVPFTRSAKVEPKWDEVLRQVPDARLRDHLRMLCLTAHWARSDGAYYLGPGDCPFDLRWVSEQPGYDAVAGWEFGEGQASSAVFAIK</sequence>
<reference evidence="1 2" key="1">
    <citation type="submission" date="2016-11" db="EMBL/GenBank/DDBJ databases">
        <authorList>
            <person name="Jaros S."/>
            <person name="Januszkiewicz K."/>
            <person name="Wedrychowicz H."/>
        </authorList>
    </citation>
    <scope>NUCLEOTIDE SEQUENCE [LARGE SCALE GENOMIC DNA]</scope>
    <source>
        <strain evidence="1 2">DSM 46144</strain>
    </source>
</reference>
<dbReference type="Proteomes" id="UP000184440">
    <property type="component" value="Unassembled WGS sequence"/>
</dbReference>
<evidence type="ECO:0000313" key="1">
    <source>
        <dbReference type="EMBL" id="SHN76009.1"/>
    </source>
</evidence>
<accession>A0A1M7TZ63</accession>
<evidence type="ECO:0000313" key="2">
    <source>
        <dbReference type="Proteomes" id="UP000184440"/>
    </source>
</evidence>